<dbReference type="EMBL" id="JABWDY010024120">
    <property type="protein sequence ID" value="KAF5190499.1"/>
    <property type="molecule type" value="Genomic_DNA"/>
</dbReference>
<sequence length="184" mass="21216">MNNGLKTCFYERSGQLQLGCHYSKLAVHDVIPELVLRLQQRESYSIEEQCDTDSNYGKYVQRIKIAGYDYGEVRVNDKIQNITLYISTFTLQHLVDRKWLCASFIARIQFNCICVAFANDPEGYVFHVGNGKLCLIGRRSEHSVIVIKFHVVRYYDAEGRIFLHAKVESSLVYDAEGNLENCFV</sequence>
<accession>A0A7J6VZE8</accession>
<reference evidence="1 2" key="1">
    <citation type="submission" date="2020-06" db="EMBL/GenBank/DDBJ databases">
        <title>Transcriptomic and genomic resources for Thalictrum thalictroides and T. hernandezii: Facilitating candidate gene discovery in an emerging model plant lineage.</title>
        <authorList>
            <person name="Arias T."/>
            <person name="Riano-Pachon D.M."/>
            <person name="Di Stilio V.S."/>
        </authorList>
    </citation>
    <scope>NUCLEOTIDE SEQUENCE [LARGE SCALE GENOMIC DNA]</scope>
    <source>
        <strain evidence="2">cv. WT478/WT964</strain>
        <tissue evidence="1">Leaves</tissue>
    </source>
</reference>
<protein>
    <submittedName>
        <fullName evidence="1">Uncharacterized protein</fullName>
    </submittedName>
</protein>
<dbReference type="Proteomes" id="UP000554482">
    <property type="component" value="Unassembled WGS sequence"/>
</dbReference>
<name>A0A7J6VZE8_THATH</name>
<comment type="caution">
    <text evidence="1">The sequence shown here is derived from an EMBL/GenBank/DDBJ whole genome shotgun (WGS) entry which is preliminary data.</text>
</comment>
<proteinExistence type="predicted"/>
<organism evidence="1 2">
    <name type="scientific">Thalictrum thalictroides</name>
    <name type="common">Rue-anemone</name>
    <name type="synonym">Anemone thalictroides</name>
    <dbReference type="NCBI Taxonomy" id="46969"/>
    <lineage>
        <taxon>Eukaryota</taxon>
        <taxon>Viridiplantae</taxon>
        <taxon>Streptophyta</taxon>
        <taxon>Embryophyta</taxon>
        <taxon>Tracheophyta</taxon>
        <taxon>Spermatophyta</taxon>
        <taxon>Magnoliopsida</taxon>
        <taxon>Ranunculales</taxon>
        <taxon>Ranunculaceae</taxon>
        <taxon>Thalictroideae</taxon>
        <taxon>Thalictrum</taxon>
    </lineage>
</organism>
<evidence type="ECO:0000313" key="1">
    <source>
        <dbReference type="EMBL" id="KAF5190499.1"/>
    </source>
</evidence>
<keyword evidence="2" id="KW-1185">Reference proteome</keyword>
<gene>
    <name evidence="1" type="ORF">FRX31_019914</name>
</gene>
<dbReference type="AlphaFoldDB" id="A0A7J6VZE8"/>
<evidence type="ECO:0000313" key="2">
    <source>
        <dbReference type="Proteomes" id="UP000554482"/>
    </source>
</evidence>